<dbReference type="EMBL" id="JBHLUB010000001">
    <property type="protein sequence ID" value="MFC0580781.1"/>
    <property type="molecule type" value="Genomic_DNA"/>
</dbReference>
<sequence length="445" mass="49408">MREYLYRVKDSIRTELWPVPLIALLLAVVLGLSLPELDRASYASATDNPRWPWVFSGGPDAARDVLTTISGSLMTVTSLTFSLTVVTLQLASSQFSPRLLRNFTADRFVHVTLAVFLGSFTYSLFVLTAVRTEDESGPEFVPHLSVTFAIILALASVFALVLFLAHLAREIRVEMVMKNVRAETARQIEQIYPEYTTDFQPIPDEPNERILRLRSRKSGFLAAVDTQALLRAAEETNTMIRFDAKVGDSVIEGAPHISIWPGPGSSGISGEQHERLKSAFLDATTVNSERSVLNQPEFGLRQLSDIACKALSPGVNDPTTAQDAMVHIGSLLGVASNRVTGPRLFRDETGQPRLLVNQHTFADLLDTGLTQLRVYSEADPVVLRRLANMLRDIAWADRSKRHEAEIQVHLDRLSESVNRCAHIEADKKEIRAALDDARVALKRNL</sequence>
<dbReference type="InterPro" id="IPR018723">
    <property type="entry name" value="DUF2254_membrane"/>
</dbReference>
<keyword evidence="1" id="KW-1133">Transmembrane helix</keyword>
<accession>A0ABV6P6L6</accession>
<proteinExistence type="predicted"/>
<dbReference type="Proteomes" id="UP001589862">
    <property type="component" value="Unassembled WGS sequence"/>
</dbReference>
<keyword evidence="1" id="KW-0812">Transmembrane</keyword>
<dbReference type="Pfam" id="PF10011">
    <property type="entry name" value="DUF2254"/>
    <property type="match status" value="1"/>
</dbReference>
<evidence type="ECO:0000313" key="2">
    <source>
        <dbReference type="EMBL" id="MFC0580781.1"/>
    </source>
</evidence>
<dbReference type="RefSeq" id="WP_377457098.1">
    <property type="nucleotide sequence ID" value="NZ_JBHLUB010000001.1"/>
</dbReference>
<feature type="transmembrane region" description="Helical" evidence="1">
    <location>
        <begin position="147"/>
        <end position="168"/>
    </location>
</feature>
<reference evidence="2 3" key="1">
    <citation type="submission" date="2024-09" db="EMBL/GenBank/DDBJ databases">
        <authorList>
            <person name="Sun Q."/>
            <person name="Mori K."/>
        </authorList>
    </citation>
    <scope>NUCLEOTIDE SEQUENCE [LARGE SCALE GENOMIC DNA]</scope>
    <source>
        <strain evidence="2 3">NCAIM B.02604</strain>
    </source>
</reference>
<organism evidence="2 3">
    <name type="scientific">Micrococcoides hystricis</name>
    <dbReference type="NCBI Taxonomy" id="1572761"/>
    <lineage>
        <taxon>Bacteria</taxon>
        <taxon>Bacillati</taxon>
        <taxon>Actinomycetota</taxon>
        <taxon>Actinomycetes</taxon>
        <taxon>Micrococcales</taxon>
        <taxon>Micrococcaceae</taxon>
        <taxon>Micrococcoides</taxon>
    </lineage>
</organism>
<evidence type="ECO:0000256" key="1">
    <source>
        <dbReference type="SAM" id="Phobius"/>
    </source>
</evidence>
<feature type="transmembrane region" description="Helical" evidence="1">
    <location>
        <begin position="65"/>
        <end position="88"/>
    </location>
</feature>
<feature type="transmembrane region" description="Helical" evidence="1">
    <location>
        <begin position="108"/>
        <end position="127"/>
    </location>
</feature>
<keyword evidence="1" id="KW-0472">Membrane</keyword>
<gene>
    <name evidence="2" type="ORF">ACFFFR_00045</name>
</gene>
<evidence type="ECO:0000313" key="3">
    <source>
        <dbReference type="Proteomes" id="UP001589862"/>
    </source>
</evidence>
<comment type="caution">
    <text evidence="2">The sequence shown here is derived from an EMBL/GenBank/DDBJ whole genome shotgun (WGS) entry which is preliminary data.</text>
</comment>
<protein>
    <submittedName>
        <fullName evidence="2">DUF2254 domain-containing protein</fullName>
    </submittedName>
</protein>
<feature type="transmembrane region" description="Helical" evidence="1">
    <location>
        <begin position="16"/>
        <end position="34"/>
    </location>
</feature>
<keyword evidence="3" id="KW-1185">Reference proteome</keyword>
<name>A0ABV6P6L6_9MICC</name>